<feature type="compositionally biased region" description="Low complexity" evidence="1">
    <location>
        <begin position="1943"/>
        <end position="1952"/>
    </location>
</feature>
<sequence>MSRKRPKSVFMMERPRTACVGVEKLKLGAPRGRPEGLSRVTQPVSPGPFAPSSVVAKQIQQLNAVNLHGYSQETGRMPAKIARPVSASVYLAPMHSAAGAGAAAARAAALRARPERSPEKKRARTAGDASPYALVRRGSADAVDTLSRREAALARGDRSAAAARAAAAPPQDWEAAAAALGAAREMFSAAARDDARAAEAGAALSRLRADAAMRAVQQGLVERRGRTLPLDAANKAARAAGDYDRVHDLLSWARREAADEGEKGGAGGRANAKRWALEDGERLREEAGAAVARARWAQARDLLEAAAQCFAWAKARDLLEAAAQCFAWAKARDLLEAAAQCFAWAKAAAQCFAWAKAAAQCFAWVKASSARAAHPGGAQRLSVMRRGQYAGAARRRESASAAAAPESDPDFQCTAARFAFPMTLYVVASKQAADVAALQRRVAVLQNVSEGQALLDRAAAHARLLPAADAIGSGGGGSAPDGGGGGGAARLLQRAAAAYGTAGDGEGVARFVDARLRTPSVATNDGVDRALNMPLPPTRRAAPSYVARPHCAAAATSGITLSHPPPPPPLPPPLPAASAVRAAERCFAAVAAALAQRDYRACLAHVELAHASLDHAVRALPCQSPALEHLLGLLSPTLHPDRPLPSELVCELALQDGAAAKESPTLHPDRPLPSELVCELALQDGAVAKDSELVCELALQDRCAAAMAEGRLSDAARDAAAATACLAWCAANALHPRPYAPPPLPLLRHAWGLEPPPDRTPGAAPSPPQSPSGGTPAAAAAALAAASVTADGLDYLPDEQAAAARAALRRLVRVAAAAAAGATAAAAAGRRGAAAPQGGGALAGVGGGGGARRVGAELQARAQALLREMAGVREEIAQRSALCEADALMEQCSAAGGMPRGANPSAADSAAVTAMLEEAERLYERHGLAHAARRAARLRSAVGGGACMETARRAAAQGRAAEALEALAEAEAAYTRAGDAAAAARAVQIALKPAAAAAALHVAGAAAAASVRGKRGDMALEGVEAACAALRFDDALAAMEDARALYLQALPLPEALDALRALARPADVLRRRAAGAGAAAKASALLALRGDGGGDGGGGGNRAATAAALRRRTSPLRSTARVDAAVRMVEGLREGDCVLAQFKEDARAGAARQNRGLLLHAERCYGDAKTAYEELVRRATELMADERGGMRLGLALQDHINALYTPLSDLSRAAFVENSLAILDADAAIVSALPLVERRLFADASATIAVAAGTYRRGVASHGGGAGARLARVERLAAVLLDSTSDPHHLQDCVRDAAGIPDISLFTALNGVDAAAGGSAPYAGDSDACSATTSTVASRASECISHGASPCAVGELASAAAAQVLSTSKTAADSTGVDEPTHEVPEPLRAVGDLASDARGASFATDDVLPGADLHGAESAGDLPGTVDAKVLRHSADAGVTAPRHSRGSGDYVPDYDAELSEAAADPADPPPEYAPSAAGAAADAAFHASSADVMASGEHAGSTLNDATARSARGSSFGRPARDASGSAQHAGSANAAAAQEGADEPDAYAFEDDMETDAAQRSDSAAPYGPPMSGATVDDGAAELEGPESSAEPATTTLSSNAVTAARVSGHALHGTSSDEASALGTGQQSIVVASSALARESTAKRNSAAADARHRASRGSSSMAPSAKQRGTRSSASIGIGRLNEDQLSDPQDYDALDDGARCPQQSMAGDAAGVEGGADVSDYLAAVTRRLHTGADHDDGDAALERVAEDNVQGECAVPAAEEAGGDRAQAAATMACGAGYDDDSDPPPPQLMRLEAAESRGMPSTAMATEPEQACTTDSDADAMQAGAGEGSTAEDAEAAAAHMDGDGNWWQQVYHTARTSAPPDTAAAAAAAARLRSSDGACVDATAAAPVASAEPPSDGGCTPSAGAMAAAPAAPAESRGGDGWWQQVYHAARESNAPGAAAAPPSLRMSDGALAPSAAPTVPVPPDAAEQEDGGSWWQQVYHTDRNLRQSLSAAATAELRSSAVGASVGASATATSDLTELQEHPAATAPPPPDSGELPGESDGSSSWWQQVYHAERQSQLHTGPAPRQSASARLSDGAPVSTAAALAAAPEAAAELQEGPSMLPPAASGIAQAEADGSWWQQVYHTERQSRLSRTRSEPATASARPSAGASLDASTAAPAARESATAQGDDAPSMMPAAPDPAQLQENGASAWWQQVYHAERQSQLPRTGPAPRQSGSARLADGADVDVVTPAPAAAAPSEGERDGGWRQQVYHSAQDSSAAASALTTAPAPPPLAQARPSGGWWQQVYDTALTPSLPAAASTSVQIQPSDSAADPTVRNSTLAGPDATAAATRPSDTTPSDATTAAPLVSAQSHGVDADGHGARQPAPVDAESFAAQRSSIIKAPAPDITAPDTGMPGTGDSGGSWWNQVYHAALPASASDGAATGAAAPDRREAAAAVIPTAARESYTSLPPPDVAAQEGQWWNDVCQQVRRSSEASVAPFNAELLGAVRASGSAHSTAATTADVAASAQVSEALGSSSAYDRMASDAHAAAGSVSSGLPAEHRHITTQHAPAAAASGDGAGGGRQSLWWEQLYATAAPLQAGNRLSTDTISGSTQPRTSLGRASVSGPRAASAVDAPSALYHAHAPPSPYATAAAAFTARDIEVSLTPRALRTEAPAHSAAGAPDATVEVAAVVAEPALAAAAGAAPQMAPHGADNSGNWWAQVYDGVVPTPLVPDSAADLASDSVEVGGTPAVQHLTSAAAEGTRRDSLPGMPVAQAVDAAAGERRSSWWQAVYQQSAAGSDSSAQRRDSWWNTVYQQSAAAAAAAALE</sequence>
<feature type="region of interest" description="Disordered" evidence="1">
    <location>
        <begin position="1558"/>
        <end position="1600"/>
    </location>
</feature>
<comment type="caution">
    <text evidence="2">The sequence shown here is derived from an EMBL/GenBank/DDBJ whole genome shotgun (WGS) entry which is preliminary data.</text>
</comment>
<evidence type="ECO:0000256" key="1">
    <source>
        <dbReference type="SAM" id="MobiDB-lite"/>
    </source>
</evidence>
<gene>
    <name evidence="2" type="ORF">JKP88DRAFT_284866</name>
</gene>
<feature type="region of interest" description="Disordered" evidence="1">
    <location>
        <begin position="2210"/>
        <end position="2236"/>
    </location>
</feature>
<feature type="compositionally biased region" description="Polar residues" evidence="1">
    <location>
        <begin position="2310"/>
        <end position="2320"/>
    </location>
</feature>
<feature type="region of interest" description="Disordered" evidence="1">
    <location>
        <begin position="750"/>
        <end position="778"/>
    </location>
</feature>
<evidence type="ECO:0000313" key="3">
    <source>
        <dbReference type="Proteomes" id="UP000664859"/>
    </source>
</evidence>
<feature type="region of interest" description="Disordered" evidence="1">
    <location>
        <begin position="2137"/>
        <end position="2193"/>
    </location>
</feature>
<dbReference type="Proteomes" id="UP000664859">
    <property type="component" value="Unassembled WGS sequence"/>
</dbReference>
<feature type="region of interest" description="Disordered" evidence="1">
    <location>
        <begin position="2263"/>
        <end position="2290"/>
    </location>
</feature>
<feature type="region of interest" description="Disordered" evidence="1">
    <location>
        <begin position="1640"/>
        <end position="1718"/>
    </location>
</feature>
<feature type="compositionally biased region" description="Low complexity" evidence="1">
    <location>
        <begin position="2264"/>
        <end position="2278"/>
    </location>
</feature>
<feature type="compositionally biased region" description="Pro residues" evidence="1">
    <location>
        <begin position="754"/>
        <end position="770"/>
    </location>
</feature>
<feature type="region of interest" description="Disordered" evidence="1">
    <location>
        <begin position="109"/>
        <end position="131"/>
    </location>
</feature>
<accession>A0A836CNK0</accession>
<organism evidence="2 3">
    <name type="scientific">Tribonema minus</name>
    <dbReference type="NCBI Taxonomy" id="303371"/>
    <lineage>
        <taxon>Eukaryota</taxon>
        <taxon>Sar</taxon>
        <taxon>Stramenopiles</taxon>
        <taxon>Ochrophyta</taxon>
        <taxon>PX clade</taxon>
        <taxon>Xanthophyceae</taxon>
        <taxon>Tribonematales</taxon>
        <taxon>Tribonemataceae</taxon>
        <taxon>Tribonema</taxon>
    </lineage>
</organism>
<feature type="compositionally biased region" description="Low complexity" evidence="1">
    <location>
        <begin position="2344"/>
        <end position="2353"/>
    </location>
</feature>
<feature type="region of interest" description="Disordered" evidence="1">
    <location>
        <begin position="2393"/>
        <end position="2414"/>
    </location>
</feature>
<reference evidence="2" key="1">
    <citation type="submission" date="2021-02" db="EMBL/GenBank/DDBJ databases">
        <title>First Annotated Genome of the Yellow-green Alga Tribonema minus.</title>
        <authorList>
            <person name="Mahan K.M."/>
        </authorList>
    </citation>
    <scope>NUCLEOTIDE SEQUENCE</scope>
    <source>
        <strain evidence="2">UTEX B ZZ1240</strain>
    </source>
</reference>
<feature type="region of interest" description="Disordered" evidence="1">
    <location>
        <begin position="557"/>
        <end position="576"/>
    </location>
</feature>
<proteinExistence type="predicted"/>
<feature type="region of interest" description="Disordered" evidence="1">
    <location>
        <begin position="1943"/>
        <end position="1981"/>
    </location>
</feature>
<feature type="region of interest" description="Disordered" evidence="1">
    <location>
        <begin position="2030"/>
        <end position="2086"/>
    </location>
</feature>
<feature type="compositionally biased region" description="Low complexity" evidence="1">
    <location>
        <begin position="1524"/>
        <end position="1542"/>
    </location>
</feature>
<feature type="region of interest" description="Disordered" evidence="1">
    <location>
        <begin position="1509"/>
        <end position="1544"/>
    </location>
</feature>
<protein>
    <submittedName>
        <fullName evidence="2">Uncharacterized protein</fullName>
    </submittedName>
</protein>
<feature type="compositionally biased region" description="Low complexity" evidence="1">
    <location>
        <begin position="2156"/>
        <end position="2192"/>
    </location>
</feature>
<dbReference type="EMBL" id="JAFCMP010000014">
    <property type="protein sequence ID" value="KAG5191813.1"/>
    <property type="molecule type" value="Genomic_DNA"/>
</dbReference>
<keyword evidence="3" id="KW-1185">Reference proteome</keyword>
<feature type="compositionally biased region" description="Pro residues" evidence="1">
    <location>
        <begin position="563"/>
        <end position="575"/>
    </location>
</feature>
<evidence type="ECO:0000313" key="2">
    <source>
        <dbReference type="EMBL" id="KAG5191813.1"/>
    </source>
</evidence>
<name>A0A836CNK0_9STRA</name>
<feature type="region of interest" description="Disordered" evidence="1">
    <location>
        <begin position="2309"/>
        <end position="2353"/>
    </location>
</feature>